<proteinExistence type="predicted"/>
<sequence length="101" mass="11209">MLVSALVLRSSAIANISVTVEDAESSRYIPAPLTTLAGKSQDRFDVLSNYPSVVRIVDLEYQFADSGIAPRCHFSNLRWVSAIYKAWGILHPPQVLTLKFD</sequence>
<dbReference type="AlphaFoldDB" id="A0AAD0RHQ9"/>
<dbReference type="Proteomes" id="UP000258102">
    <property type="component" value="Chromosome 1"/>
</dbReference>
<dbReference type="EMBL" id="CP031761">
    <property type="protein sequence ID" value="AXR02982.1"/>
    <property type="molecule type" value="Genomic_DNA"/>
</dbReference>
<reference evidence="1 2" key="1">
    <citation type="submission" date="2018-08" db="EMBL/GenBank/DDBJ databases">
        <title>Whole Genome Sequences of Two Pseudoalteromonas piscicida Strains, DE1-A and DE2-A, which Exhibit Strong Antibacterial Activity against Vibrio vulnificus.</title>
        <authorList>
            <person name="Richards G.P."/>
            <person name="Needleman D.S."/>
            <person name="Watson M.A."/>
            <person name="Polson S.W."/>
        </authorList>
    </citation>
    <scope>NUCLEOTIDE SEQUENCE [LARGE SCALE GENOMIC DNA]</scope>
    <source>
        <strain evidence="1 2">DE2-A</strain>
    </source>
</reference>
<protein>
    <submittedName>
        <fullName evidence="1">Uncharacterized protein</fullName>
    </submittedName>
</protein>
<organism evidence="1 2">
    <name type="scientific">Pseudoalteromonas piscicida</name>
    <dbReference type="NCBI Taxonomy" id="43662"/>
    <lineage>
        <taxon>Bacteria</taxon>
        <taxon>Pseudomonadati</taxon>
        <taxon>Pseudomonadota</taxon>
        <taxon>Gammaproteobacteria</taxon>
        <taxon>Alteromonadales</taxon>
        <taxon>Pseudoalteromonadaceae</taxon>
        <taxon>Pseudoalteromonas</taxon>
    </lineage>
</organism>
<name>A0AAD0RHQ9_PSEO7</name>
<accession>A0AAD0RHQ9</accession>
<dbReference type="RefSeq" id="WP_088530038.1">
    <property type="nucleotide sequence ID" value="NZ_CP021646.1"/>
</dbReference>
<gene>
    <name evidence="1" type="ORF">D0511_13570</name>
</gene>
<evidence type="ECO:0000313" key="1">
    <source>
        <dbReference type="EMBL" id="AXR02982.1"/>
    </source>
</evidence>
<dbReference type="KEGG" id="ppis:B1L02_04190"/>
<evidence type="ECO:0000313" key="2">
    <source>
        <dbReference type="Proteomes" id="UP000258102"/>
    </source>
</evidence>